<comment type="caution">
    <text evidence="1">The sequence shown here is derived from an EMBL/GenBank/DDBJ whole genome shotgun (WGS) entry which is preliminary data.</text>
</comment>
<organism evidence="1 2">
    <name type="scientific">Burkholderia cenocepacia</name>
    <dbReference type="NCBI Taxonomy" id="95486"/>
    <lineage>
        <taxon>Bacteria</taxon>
        <taxon>Pseudomonadati</taxon>
        <taxon>Pseudomonadota</taxon>
        <taxon>Betaproteobacteria</taxon>
        <taxon>Burkholderiales</taxon>
        <taxon>Burkholderiaceae</taxon>
        <taxon>Burkholderia</taxon>
        <taxon>Burkholderia cepacia complex</taxon>
    </lineage>
</organism>
<proteinExistence type="predicted"/>
<gene>
    <name evidence="1" type="ORF">A8E72_34110</name>
</gene>
<sequence>MLLIFMILVIAVNEIEAIPLIFSIETISGKLHHLKGSANNLYFLEPLKLIFDFFCCLSQCTCEWRKLATPTFRLINLAHLIFSGFGAF</sequence>
<evidence type="ECO:0000313" key="1">
    <source>
        <dbReference type="EMBL" id="ONU76349.1"/>
    </source>
</evidence>
<dbReference type="AlphaFoldDB" id="A0A1V2VTY2"/>
<accession>A0A1V2VTY2</accession>
<reference evidence="1 2" key="1">
    <citation type="submission" date="2016-08" db="EMBL/GenBank/DDBJ databases">
        <authorList>
            <person name="Seilhamer J.J."/>
        </authorList>
    </citation>
    <scope>NUCLEOTIDE SEQUENCE [LARGE SCALE GENOMIC DNA]</scope>
    <source>
        <strain evidence="1 2">VC14762</strain>
    </source>
</reference>
<protein>
    <submittedName>
        <fullName evidence="1">Uncharacterized protein</fullName>
    </submittedName>
</protein>
<name>A0A1V2VTY2_9BURK</name>
<dbReference type="Proteomes" id="UP000188543">
    <property type="component" value="Unassembled WGS sequence"/>
</dbReference>
<evidence type="ECO:0000313" key="2">
    <source>
        <dbReference type="Proteomes" id="UP000188543"/>
    </source>
</evidence>
<dbReference type="EMBL" id="MUTJ01000100">
    <property type="protein sequence ID" value="ONU76349.1"/>
    <property type="molecule type" value="Genomic_DNA"/>
</dbReference>